<dbReference type="PANTHER" id="PTHR11419:SF0">
    <property type="entry name" value="INTERFERON GAMMA"/>
    <property type="match status" value="1"/>
</dbReference>
<dbReference type="SMR" id="I6QS93"/>
<sequence>MVATVRAVICLCLWLSVCQVRDSHIPQEMNRTIQNLLQHYRISTKDRFNGKPVFSREPLTTKMEAKRVFMGGVLEAYEKLLGEMLKPTPSPQVTGNNQLPASAGTASNGEVAAGGDLRKQLSYLLKKVTDLRKHRYNEREKVLQGLRDLKDIQMGDPIIQSKALWELPWLYEEASSLSNIQRERRRRRRQTRRVKTHQRA</sequence>
<dbReference type="GO" id="GO:0006955">
    <property type="term" value="P:immune response"/>
    <property type="evidence" value="ECO:0007669"/>
    <property type="project" value="InterPro"/>
</dbReference>
<comment type="similarity">
    <text evidence="2">Belongs to the type II (or gamma) interferon family.</text>
</comment>
<evidence type="ECO:0000256" key="4">
    <source>
        <dbReference type="ARBA" id="ARBA00022525"/>
    </source>
</evidence>
<dbReference type="GO" id="GO:0005125">
    <property type="term" value="F:cytokine activity"/>
    <property type="evidence" value="ECO:0007669"/>
    <property type="project" value="UniProtKB-KW"/>
</dbReference>
<keyword evidence="7" id="KW-0732">Signal</keyword>
<organism evidence="8">
    <name type="scientific">Epinephelus coioides</name>
    <name type="common">Orange-spotted grouper</name>
    <name type="synonym">Epinephelus nebulosus</name>
    <dbReference type="NCBI Taxonomy" id="94232"/>
    <lineage>
        <taxon>Eukaryota</taxon>
        <taxon>Metazoa</taxon>
        <taxon>Chordata</taxon>
        <taxon>Craniata</taxon>
        <taxon>Vertebrata</taxon>
        <taxon>Euteleostomi</taxon>
        <taxon>Actinopterygii</taxon>
        <taxon>Neopterygii</taxon>
        <taxon>Teleostei</taxon>
        <taxon>Neoteleostei</taxon>
        <taxon>Acanthomorphata</taxon>
        <taxon>Eupercaria</taxon>
        <taxon>Perciformes</taxon>
        <taxon>Serranoidei</taxon>
        <taxon>Serranidae</taxon>
        <taxon>Epinephelinae</taxon>
        <taxon>Epinephelini</taxon>
        <taxon>Epinephelus</taxon>
    </lineage>
</organism>
<feature type="region of interest" description="Disordered" evidence="6">
    <location>
        <begin position="87"/>
        <end position="111"/>
    </location>
</feature>
<evidence type="ECO:0000256" key="2">
    <source>
        <dbReference type="ARBA" id="ARBA00007566"/>
    </source>
</evidence>
<comment type="subcellular location">
    <subcellularLocation>
        <location evidence="1">Secreted</location>
    </subcellularLocation>
</comment>
<feature type="compositionally biased region" description="Basic residues" evidence="6">
    <location>
        <begin position="183"/>
        <end position="200"/>
    </location>
</feature>
<evidence type="ECO:0000256" key="3">
    <source>
        <dbReference type="ARBA" id="ARBA00022514"/>
    </source>
</evidence>
<evidence type="ECO:0000256" key="5">
    <source>
        <dbReference type="ARBA" id="ARBA00023180"/>
    </source>
</evidence>
<evidence type="ECO:0000256" key="1">
    <source>
        <dbReference type="ARBA" id="ARBA00004613"/>
    </source>
</evidence>
<evidence type="ECO:0000313" key="8">
    <source>
        <dbReference type="EMBL" id="AFM31242.1"/>
    </source>
</evidence>
<evidence type="ECO:0000256" key="6">
    <source>
        <dbReference type="SAM" id="MobiDB-lite"/>
    </source>
</evidence>
<dbReference type="InterPro" id="IPR009079">
    <property type="entry name" value="4_helix_cytokine-like_core"/>
</dbReference>
<proteinExistence type="evidence at transcript level"/>
<keyword evidence="3" id="KW-0202">Cytokine</keyword>
<accession>I6QS93</accession>
<feature type="region of interest" description="Disordered" evidence="6">
    <location>
        <begin position="180"/>
        <end position="200"/>
    </location>
</feature>
<dbReference type="PANTHER" id="PTHR11419">
    <property type="entry name" value="INTERFERON GAMMA"/>
    <property type="match status" value="1"/>
</dbReference>
<dbReference type="Gene3D" id="1.20.1250.10">
    <property type="match status" value="1"/>
</dbReference>
<feature type="compositionally biased region" description="Polar residues" evidence="6">
    <location>
        <begin position="91"/>
        <end position="108"/>
    </location>
</feature>
<dbReference type="GO" id="GO:0005133">
    <property type="term" value="F:type II interferon receptor binding"/>
    <property type="evidence" value="ECO:0007669"/>
    <property type="project" value="InterPro"/>
</dbReference>
<gene>
    <name evidence="8" type="primary">IFN gammma</name>
</gene>
<protein>
    <submittedName>
        <fullName evidence="8">Interferon gamma</fullName>
    </submittedName>
</protein>
<evidence type="ECO:0000256" key="7">
    <source>
        <dbReference type="SAM" id="SignalP"/>
    </source>
</evidence>
<dbReference type="AlphaFoldDB" id="I6QS93"/>
<dbReference type="EMBL" id="JX013936">
    <property type="protein sequence ID" value="AFM31242.1"/>
    <property type="molecule type" value="mRNA"/>
</dbReference>
<dbReference type="GO" id="GO:0005615">
    <property type="term" value="C:extracellular space"/>
    <property type="evidence" value="ECO:0007669"/>
    <property type="project" value="UniProtKB-KW"/>
</dbReference>
<feature type="signal peptide" evidence="7">
    <location>
        <begin position="1"/>
        <end position="22"/>
    </location>
</feature>
<feature type="chain" id="PRO_5003705803" evidence="7">
    <location>
        <begin position="23"/>
        <end position="200"/>
    </location>
</feature>
<dbReference type="SUPFAM" id="SSF47266">
    <property type="entry name" value="4-helical cytokines"/>
    <property type="match status" value="1"/>
</dbReference>
<keyword evidence="4" id="KW-0964">Secreted</keyword>
<keyword evidence="5" id="KW-0325">Glycoprotein</keyword>
<reference evidence="8" key="1">
    <citation type="submission" date="2012-05" db="EMBL/GenBank/DDBJ databases">
        <title>Molecular characterization and expression of interferon gamma in orange-spotted grouper (Epinephelus coioides).</title>
        <authorList>
            <person name="Huang B."/>
            <person name="Cheng S.N."/>
            <person name="Xu Z."/>
            <person name="Nie P."/>
        </authorList>
    </citation>
    <scope>NUCLEOTIDE SEQUENCE</scope>
</reference>
<dbReference type="InterPro" id="IPR002069">
    <property type="entry name" value="Interferon_gamma"/>
</dbReference>
<name>I6QS93_EPICO</name>